<sequence length="103" mass="12261">MLEQTREVKVVIFWEKIRSPSGGMVHWQLEKLSDLTCKGKQDISVRSASRSPVKCVRSREVRLVNLWKSRGREGRVWSKIVRENLQRLVIERNSFEMTERYDK</sequence>
<dbReference type="EMBL" id="LXQA010064970">
    <property type="protein sequence ID" value="MCI07322.1"/>
    <property type="molecule type" value="Genomic_DNA"/>
</dbReference>
<comment type="caution">
    <text evidence="1">The sequence shown here is derived from an EMBL/GenBank/DDBJ whole genome shotgun (WGS) entry which is preliminary data.</text>
</comment>
<dbReference type="AlphaFoldDB" id="A0A392P6B3"/>
<evidence type="ECO:0000313" key="2">
    <source>
        <dbReference type="Proteomes" id="UP000265520"/>
    </source>
</evidence>
<name>A0A392P6B3_9FABA</name>
<proteinExistence type="predicted"/>
<evidence type="ECO:0000313" key="1">
    <source>
        <dbReference type="EMBL" id="MCI07322.1"/>
    </source>
</evidence>
<organism evidence="1 2">
    <name type="scientific">Trifolium medium</name>
    <dbReference type="NCBI Taxonomy" id="97028"/>
    <lineage>
        <taxon>Eukaryota</taxon>
        <taxon>Viridiplantae</taxon>
        <taxon>Streptophyta</taxon>
        <taxon>Embryophyta</taxon>
        <taxon>Tracheophyta</taxon>
        <taxon>Spermatophyta</taxon>
        <taxon>Magnoliopsida</taxon>
        <taxon>eudicotyledons</taxon>
        <taxon>Gunneridae</taxon>
        <taxon>Pentapetalae</taxon>
        <taxon>rosids</taxon>
        <taxon>fabids</taxon>
        <taxon>Fabales</taxon>
        <taxon>Fabaceae</taxon>
        <taxon>Papilionoideae</taxon>
        <taxon>50 kb inversion clade</taxon>
        <taxon>NPAAA clade</taxon>
        <taxon>Hologalegina</taxon>
        <taxon>IRL clade</taxon>
        <taxon>Trifolieae</taxon>
        <taxon>Trifolium</taxon>
    </lineage>
</organism>
<dbReference type="Proteomes" id="UP000265520">
    <property type="component" value="Unassembled WGS sequence"/>
</dbReference>
<reference evidence="1 2" key="1">
    <citation type="journal article" date="2018" name="Front. Plant Sci.">
        <title>Red Clover (Trifolium pratense) and Zigzag Clover (T. medium) - A Picture of Genomic Similarities and Differences.</title>
        <authorList>
            <person name="Dluhosova J."/>
            <person name="Istvanek J."/>
            <person name="Nedelnik J."/>
            <person name="Repkova J."/>
        </authorList>
    </citation>
    <scope>NUCLEOTIDE SEQUENCE [LARGE SCALE GENOMIC DNA]</scope>
    <source>
        <strain evidence="2">cv. 10/8</strain>
        <tissue evidence="1">Leaf</tissue>
    </source>
</reference>
<keyword evidence="2" id="KW-1185">Reference proteome</keyword>
<accession>A0A392P6B3</accession>
<protein>
    <submittedName>
        <fullName evidence="1">Uncharacterized protein</fullName>
    </submittedName>
</protein>